<dbReference type="PRINTS" id="PR00039">
    <property type="entry name" value="HTHLYSR"/>
</dbReference>
<dbReference type="InterPro" id="IPR036388">
    <property type="entry name" value="WH-like_DNA-bd_sf"/>
</dbReference>
<comment type="similarity">
    <text evidence="1">Belongs to the LysR transcriptional regulatory family.</text>
</comment>
<dbReference type="FunFam" id="1.10.10.10:FF:000001">
    <property type="entry name" value="LysR family transcriptional regulator"/>
    <property type="match status" value="1"/>
</dbReference>
<evidence type="ECO:0000256" key="1">
    <source>
        <dbReference type="ARBA" id="ARBA00009437"/>
    </source>
</evidence>
<dbReference type="InterPro" id="IPR036390">
    <property type="entry name" value="WH_DNA-bd_sf"/>
</dbReference>
<feature type="domain" description="HTH lysR-type" evidence="5">
    <location>
        <begin position="5"/>
        <end position="62"/>
    </location>
</feature>
<protein>
    <submittedName>
        <fullName evidence="6">LysR family transcriptional regulator</fullName>
    </submittedName>
</protein>
<name>A0A2A4EPV4_9BURK</name>
<dbReference type="GO" id="GO:0003700">
    <property type="term" value="F:DNA-binding transcription factor activity"/>
    <property type="evidence" value="ECO:0007669"/>
    <property type="project" value="InterPro"/>
</dbReference>
<dbReference type="GO" id="GO:0003677">
    <property type="term" value="F:DNA binding"/>
    <property type="evidence" value="ECO:0007669"/>
    <property type="project" value="UniProtKB-KW"/>
</dbReference>
<dbReference type="PROSITE" id="PS50931">
    <property type="entry name" value="HTH_LYSR"/>
    <property type="match status" value="1"/>
</dbReference>
<reference evidence="6 7" key="1">
    <citation type="submission" date="2017-01" db="EMBL/GenBank/DDBJ databases">
        <title>Whole-Genome Shotgun Sequencing of Two beta-Proteobacterial Species in Search of the Bulgecin Biosynthetic Cluster.</title>
        <authorList>
            <person name="Horsman M.E."/>
            <person name="Marous D.R."/>
            <person name="Li R."/>
            <person name="Oliver R.A."/>
            <person name="Byun B."/>
            <person name="Emrich S.J."/>
            <person name="Boggess B."/>
            <person name="Townsend C.A."/>
            <person name="Mobashery S."/>
        </authorList>
    </citation>
    <scope>NUCLEOTIDE SEQUENCE [LARGE SCALE GENOMIC DNA]</scope>
    <source>
        <strain evidence="6 7">ATCC 31363</strain>
    </source>
</reference>
<dbReference type="Pfam" id="PF00126">
    <property type="entry name" value="HTH_1"/>
    <property type="match status" value="1"/>
</dbReference>
<dbReference type="SUPFAM" id="SSF46785">
    <property type="entry name" value="Winged helix' DNA-binding domain"/>
    <property type="match status" value="1"/>
</dbReference>
<dbReference type="AlphaFoldDB" id="A0A2A4EPV4"/>
<evidence type="ECO:0000313" key="7">
    <source>
        <dbReference type="Proteomes" id="UP000218022"/>
    </source>
</evidence>
<dbReference type="Proteomes" id="UP000218022">
    <property type="component" value="Unassembled WGS sequence"/>
</dbReference>
<evidence type="ECO:0000259" key="5">
    <source>
        <dbReference type="PROSITE" id="PS50931"/>
    </source>
</evidence>
<keyword evidence="3" id="KW-0238">DNA-binding</keyword>
<accession>A0A2A4EPV4</accession>
<dbReference type="CDD" id="cd08414">
    <property type="entry name" value="PBP2_LTTR_aromatics_like"/>
    <property type="match status" value="1"/>
</dbReference>
<comment type="caution">
    <text evidence="6">The sequence shown here is derived from an EMBL/GenBank/DDBJ whole genome shotgun (WGS) entry which is preliminary data.</text>
</comment>
<dbReference type="EMBL" id="MTZV01000006">
    <property type="protein sequence ID" value="PCE22462.1"/>
    <property type="molecule type" value="Genomic_DNA"/>
</dbReference>
<evidence type="ECO:0000256" key="2">
    <source>
        <dbReference type="ARBA" id="ARBA00023015"/>
    </source>
</evidence>
<keyword evidence="2" id="KW-0805">Transcription regulation</keyword>
<dbReference type="Gene3D" id="1.10.10.10">
    <property type="entry name" value="Winged helix-like DNA-binding domain superfamily/Winged helix DNA-binding domain"/>
    <property type="match status" value="1"/>
</dbReference>
<dbReference type="RefSeq" id="WP_096724228.1">
    <property type="nucleotide sequence ID" value="NZ_MTZV01000006.1"/>
</dbReference>
<dbReference type="OrthoDB" id="8807047at2"/>
<keyword evidence="4" id="KW-0804">Transcription</keyword>
<dbReference type="PANTHER" id="PTHR30346:SF17">
    <property type="entry name" value="LYSR FAMILY TRANSCRIPTIONAL REGULATOR"/>
    <property type="match status" value="1"/>
</dbReference>
<evidence type="ECO:0000313" key="6">
    <source>
        <dbReference type="EMBL" id="PCE22462.1"/>
    </source>
</evidence>
<proteinExistence type="inferred from homology"/>
<dbReference type="Gene3D" id="3.40.190.10">
    <property type="entry name" value="Periplasmic binding protein-like II"/>
    <property type="match status" value="2"/>
</dbReference>
<dbReference type="SUPFAM" id="SSF53850">
    <property type="entry name" value="Periplasmic binding protein-like II"/>
    <property type="match status" value="1"/>
</dbReference>
<evidence type="ECO:0000256" key="4">
    <source>
        <dbReference type="ARBA" id="ARBA00023163"/>
    </source>
</evidence>
<evidence type="ECO:0000256" key="3">
    <source>
        <dbReference type="ARBA" id="ARBA00023125"/>
    </source>
</evidence>
<dbReference type="Pfam" id="PF03466">
    <property type="entry name" value="LysR_substrate"/>
    <property type="match status" value="1"/>
</dbReference>
<organism evidence="6 7">
    <name type="scientific">Paraburkholderia acidicola</name>
    <dbReference type="NCBI Taxonomy" id="1912599"/>
    <lineage>
        <taxon>Bacteria</taxon>
        <taxon>Pseudomonadati</taxon>
        <taxon>Pseudomonadota</taxon>
        <taxon>Betaproteobacteria</taxon>
        <taxon>Burkholderiales</taxon>
        <taxon>Burkholderiaceae</taxon>
        <taxon>Paraburkholderia</taxon>
    </lineage>
</organism>
<dbReference type="PANTHER" id="PTHR30346">
    <property type="entry name" value="TRANSCRIPTIONAL DUAL REGULATOR HCAR-RELATED"/>
    <property type="match status" value="1"/>
</dbReference>
<dbReference type="GO" id="GO:0032993">
    <property type="term" value="C:protein-DNA complex"/>
    <property type="evidence" value="ECO:0007669"/>
    <property type="project" value="TreeGrafter"/>
</dbReference>
<dbReference type="InterPro" id="IPR005119">
    <property type="entry name" value="LysR_subst-bd"/>
</dbReference>
<dbReference type="InterPro" id="IPR000847">
    <property type="entry name" value="LysR_HTH_N"/>
</dbReference>
<sequence>MQTRIELWQLRYFVAVADELNFRRAAERLSITQPPLTRQIQALEETVGAQLFDRDRGRVRLTSVGQLLLEEAQRLLGDADALVERVTARAAAQRPELRLGITTVLDPELFAWLEPALHAREPTLRIVRKRQYSQQSVADLRRGALDAALIGLPSETGELTVERLFVDPLVAALPAGHALRNRRRISLLELADDTLFWPLRRVNPAYFDHYQQQFRALGFEPQRLPEPADHHVLLGLIAAGEGVALIPASLKSIARNGVIYRELREQADLHIEVALASMPGADDTALTLLRDTLRRYYGKPRA</sequence>
<gene>
    <name evidence="6" type="ORF">BWP39_22555</name>
</gene>